<comment type="caution">
    <text evidence="1">The sequence shown here is derived from an EMBL/GenBank/DDBJ whole genome shotgun (WGS) entry which is preliminary data.</text>
</comment>
<dbReference type="Proteomes" id="UP000230081">
    <property type="component" value="Unassembled WGS sequence"/>
</dbReference>
<proteinExistence type="predicted"/>
<feature type="non-terminal residue" evidence="1">
    <location>
        <position position="1"/>
    </location>
</feature>
<sequence>VIAGHMSSDSLGVNLFLDELEQKGIEIIPCSGLIRVSRAK</sequence>
<reference evidence="2" key="1">
    <citation type="submission" date="2017-09" db="EMBL/GenBank/DDBJ databases">
        <title>Depth-based differentiation of microbial function through sediment-hosted aquifers and enrichment of novel symbionts in the deep terrestrial subsurface.</title>
        <authorList>
            <person name="Probst A.J."/>
            <person name="Ladd B."/>
            <person name="Jarett J.K."/>
            <person name="Geller-Mcgrath D.E."/>
            <person name="Sieber C.M.K."/>
            <person name="Emerson J.B."/>
            <person name="Anantharaman K."/>
            <person name="Thomas B.C."/>
            <person name="Malmstrom R."/>
            <person name="Stieglmeier M."/>
            <person name="Klingl A."/>
            <person name="Woyke T."/>
            <person name="Ryan C.M."/>
            <person name="Banfield J.F."/>
        </authorList>
    </citation>
    <scope>NUCLEOTIDE SEQUENCE [LARGE SCALE GENOMIC DNA]</scope>
</reference>
<name>A0A2M7UVM4_9BACT</name>
<dbReference type="EMBL" id="PFPA01000061">
    <property type="protein sequence ID" value="PIZ88006.1"/>
    <property type="molecule type" value="Genomic_DNA"/>
</dbReference>
<gene>
    <name evidence="1" type="ORF">COX91_02565</name>
</gene>
<protein>
    <submittedName>
        <fullName evidence="1">NGG1p interacting factor NIF3</fullName>
    </submittedName>
</protein>
<organism evidence="1 2">
    <name type="scientific">Candidatus Nealsonbacteria bacterium CG_4_10_14_0_2_um_filter_39_15</name>
    <dbReference type="NCBI Taxonomy" id="1974681"/>
    <lineage>
        <taxon>Bacteria</taxon>
        <taxon>Candidatus Nealsoniibacteriota</taxon>
    </lineage>
</organism>
<dbReference type="AlphaFoldDB" id="A0A2M7UVM4"/>
<evidence type="ECO:0000313" key="1">
    <source>
        <dbReference type="EMBL" id="PIZ88006.1"/>
    </source>
</evidence>
<evidence type="ECO:0000313" key="2">
    <source>
        <dbReference type="Proteomes" id="UP000230081"/>
    </source>
</evidence>
<accession>A0A2M7UVM4</accession>